<dbReference type="InterPro" id="IPR050199">
    <property type="entry name" value="IgHV"/>
</dbReference>
<dbReference type="Gene3D" id="2.60.40.10">
    <property type="entry name" value="Immunoglobulins"/>
    <property type="match status" value="1"/>
</dbReference>
<keyword evidence="3" id="KW-1280">Immunoglobulin</keyword>
<dbReference type="OrthoDB" id="9945861at2759"/>
<dbReference type="GO" id="GO:0005576">
    <property type="term" value="C:extracellular region"/>
    <property type="evidence" value="ECO:0007669"/>
    <property type="project" value="UniProtKB-ARBA"/>
</dbReference>
<dbReference type="GO" id="GO:0002250">
    <property type="term" value="P:adaptive immune response"/>
    <property type="evidence" value="ECO:0007669"/>
    <property type="project" value="UniProtKB-KW"/>
</dbReference>
<dbReference type="Proteomes" id="UP000694562">
    <property type="component" value="Unplaced"/>
</dbReference>
<keyword evidence="2" id="KW-1064">Adaptive immunity</keyword>
<evidence type="ECO:0000313" key="6">
    <source>
        <dbReference type="Proteomes" id="UP000694562"/>
    </source>
</evidence>
<evidence type="ECO:0000256" key="3">
    <source>
        <dbReference type="ARBA" id="ARBA00043265"/>
    </source>
</evidence>
<reference evidence="5" key="2">
    <citation type="submission" date="2025-09" db="UniProtKB">
        <authorList>
            <consortium name="Ensembl"/>
        </authorList>
    </citation>
    <scope>IDENTIFICATION</scope>
</reference>
<evidence type="ECO:0000313" key="5">
    <source>
        <dbReference type="Ensembl" id="ENSFTIP00000003661.1"/>
    </source>
</evidence>
<organism evidence="5 6">
    <name type="scientific">Falco tinnunculus</name>
    <name type="common">Common kestrel</name>
    <dbReference type="NCBI Taxonomy" id="100819"/>
    <lineage>
        <taxon>Eukaryota</taxon>
        <taxon>Metazoa</taxon>
        <taxon>Chordata</taxon>
        <taxon>Craniata</taxon>
        <taxon>Vertebrata</taxon>
        <taxon>Euteleostomi</taxon>
        <taxon>Archelosauria</taxon>
        <taxon>Archosauria</taxon>
        <taxon>Dinosauria</taxon>
        <taxon>Saurischia</taxon>
        <taxon>Theropoda</taxon>
        <taxon>Coelurosauria</taxon>
        <taxon>Aves</taxon>
        <taxon>Neognathae</taxon>
        <taxon>Neoaves</taxon>
        <taxon>Telluraves</taxon>
        <taxon>Australaves</taxon>
        <taxon>Falconiformes</taxon>
        <taxon>Falconidae</taxon>
        <taxon>Falco</taxon>
    </lineage>
</organism>
<dbReference type="PANTHER" id="PTHR23266">
    <property type="entry name" value="IMMUNOGLOBULIN HEAVY CHAIN"/>
    <property type="match status" value="1"/>
</dbReference>
<evidence type="ECO:0000256" key="2">
    <source>
        <dbReference type="ARBA" id="ARBA00023130"/>
    </source>
</evidence>
<protein>
    <recommendedName>
        <fullName evidence="4">Ig-like domain-containing protein</fullName>
    </recommendedName>
</protein>
<dbReference type="OMA" id="HAGDCAR"/>
<accession>A0A8C4TU79</accession>
<evidence type="ECO:0000256" key="1">
    <source>
        <dbReference type="ARBA" id="ARBA00022859"/>
    </source>
</evidence>
<dbReference type="PROSITE" id="PS50835">
    <property type="entry name" value="IG_LIKE"/>
    <property type="match status" value="1"/>
</dbReference>
<dbReference type="GO" id="GO:0019814">
    <property type="term" value="C:immunoglobulin complex"/>
    <property type="evidence" value="ECO:0007669"/>
    <property type="project" value="UniProtKB-KW"/>
</dbReference>
<dbReference type="InterPro" id="IPR013106">
    <property type="entry name" value="Ig_V-set"/>
</dbReference>
<proteinExistence type="predicted"/>
<reference evidence="5" key="1">
    <citation type="submission" date="2025-08" db="UniProtKB">
        <authorList>
            <consortium name="Ensembl"/>
        </authorList>
    </citation>
    <scope>IDENTIFICATION</scope>
</reference>
<dbReference type="InterPro" id="IPR013783">
    <property type="entry name" value="Ig-like_fold"/>
</dbReference>
<sequence>GGLRPSGGSVQLSCRGSGFHFGHFGIWWYRQGPSGGLEWVSWISHSSLVIHIGPGVEGRAAVSRDNSQSETYLSLHLIHLGDSARYFCAVFTQRQEIQLSFNTNYPPGSRTVMM</sequence>
<name>A0A8C4TU79_FALTI</name>
<keyword evidence="6" id="KW-1185">Reference proteome</keyword>
<dbReference type="Pfam" id="PF07686">
    <property type="entry name" value="V-set"/>
    <property type="match status" value="1"/>
</dbReference>
<dbReference type="SUPFAM" id="SSF48726">
    <property type="entry name" value="Immunoglobulin"/>
    <property type="match status" value="1"/>
</dbReference>
<dbReference type="AlphaFoldDB" id="A0A8C4TU79"/>
<dbReference type="InterPro" id="IPR007110">
    <property type="entry name" value="Ig-like_dom"/>
</dbReference>
<keyword evidence="1" id="KW-0391">Immunity</keyword>
<feature type="domain" description="Ig-like" evidence="4">
    <location>
        <begin position="1"/>
        <end position="100"/>
    </location>
</feature>
<evidence type="ECO:0000259" key="4">
    <source>
        <dbReference type="PROSITE" id="PS50835"/>
    </source>
</evidence>
<dbReference type="Ensembl" id="ENSFTIT00000003817.1">
    <property type="protein sequence ID" value="ENSFTIP00000003661.1"/>
    <property type="gene ID" value="ENSFTIG00000002513.1"/>
</dbReference>
<dbReference type="SMART" id="SM00406">
    <property type="entry name" value="IGv"/>
    <property type="match status" value="1"/>
</dbReference>
<dbReference type="InterPro" id="IPR036179">
    <property type="entry name" value="Ig-like_dom_sf"/>
</dbReference>